<dbReference type="Proteomes" id="UP000823485">
    <property type="component" value="Unassembled WGS sequence"/>
</dbReference>
<organism evidence="6 7">
    <name type="scientific">Siminovitchia thermophila</name>
    <dbReference type="NCBI Taxonomy" id="1245522"/>
    <lineage>
        <taxon>Bacteria</taxon>
        <taxon>Bacillati</taxon>
        <taxon>Bacillota</taxon>
        <taxon>Bacilli</taxon>
        <taxon>Bacillales</taxon>
        <taxon>Bacillaceae</taxon>
        <taxon>Siminovitchia</taxon>
    </lineage>
</organism>
<keyword evidence="3" id="KW-0547">Nucleotide-binding</keyword>
<evidence type="ECO:0000313" key="6">
    <source>
        <dbReference type="EMBL" id="MBM7713088.1"/>
    </source>
</evidence>
<dbReference type="PANTHER" id="PTHR42711">
    <property type="entry name" value="ABC TRANSPORTER ATP-BINDING PROTEIN"/>
    <property type="match status" value="1"/>
</dbReference>
<name>A0ABS2R0C0_9BACI</name>
<protein>
    <submittedName>
        <fullName evidence="6">ABC-type multidrug transport system ATPase subunit</fullName>
    </submittedName>
</protein>
<dbReference type="InterPro" id="IPR003439">
    <property type="entry name" value="ABC_transporter-like_ATP-bd"/>
</dbReference>
<dbReference type="SUPFAM" id="SSF52540">
    <property type="entry name" value="P-loop containing nucleoside triphosphate hydrolases"/>
    <property type="match status" value="1"/>
</dbReference>
<dbReference type="Gene3D" id="3.40.50.300">
    <property type="entry name" value="P-loop containing nucleotide triphosphate hydrolases"/>
    <property type="match status" value="1"/>
</dbReference>
<dbReference type="PANTHER" id="PTHR42711:SF5">
    <property type="entry name" value="ABC TRANSPORTER ATP-BINDING PROTEIN NATA"/>
    <property type="match status" value="1"/>
</dbReference>
<dbReference type="Pfam" id="PF00005">
    <property type="entry name" value="ABC_tran"/>
    <property type="match status" value="1"/>
</dbReference>
<keyword evidence="2" id="KW-0813">Transport</keyword>
<sequence length="53" mass="5783">MKKAVVELKNVTKMIRGRKMIDDLSFEVEVGEVFGFLGPNGAGKTATIRMIVG</sequence>
<feature type="domain" description="ABC transporter" evidence="5">
    <location>
        <begin position="22"/>
        <end position="53"/>
    </location>
</feature>
<evidence type="ECO:0000256" key="3">
    <source>
        <dbReference type="ARBA" id="ARBA00022741"/>
    </source>
</evidence>
<evidence type="ECO:0000313" key="7">
    <source>
        <dbReference type="Proteomes" id="UP000823485"/>
    </source>
</evidence>
<keyword evidence="7" id="KW-1185">Reference proteome</keyword>
<keyword evidence="4" id="KW-0067">ATP-binding</keyword>
<dbReference type="InterPro" id="IPR027417">
    <property type="entry name" value="P-loop_NTPase"/>
</dbReference>
<accession>A0ABS2R0C0</accession>
<reference evidence="6 7" key="1">
    <citation type="submission" date="2021-01" db="EMBL/GenBank/DDBJ databases">
        <title>Genomic Encyclopedia of Type Strains, Phase IV (KMG-IV): sequencing the most valuable type-strain genomes for metagenomic binning, comparative biology and taxonomic classification.</title>
        <authorList>
            <person name="Goeker M."/>
        </authorList>
    </citation>
    <scope>NUCLEOTIDE SEQUENCE [LARGE SCALE GENOMIC DNA]</scope>
    <source>
        <strain evidence="6 7">DSM 105453</strain>
    </source>
</reference>
<comment type="caution">
    <text evidence="6">The sequence shown here is derived from an EMBL/GenBank/DDBJ whole genome shotgun (WGS) entry which is preliminary data.</text>
</comment>
<evidence type="ECO:0000256" key="2">
    <source>
        <dbReference type="ARBA" id="ARBA00022448"/>
    </source>
</evidence>
<proteinExistence type="inferred from homology"/>
<dbReference type="InterPro" id="IPR050763">
    <property type="entry name" value="ABC_transporter_ATP-binding"/>
</dbReference>
<gene>
    <name evidence="6" type="ORF">JOC94_000054</name>
</gene>
<comment type="similarity">
    <text evidence="1">Belongs to the ABC transporter superfamily.</text>
</comment>
<evidence type="ECO:0000259" key="5">
    <source>
        <dbReference type="Pfam" id="PF00005"/>
    </source>
</evidence>
<evidence type="ECO:0000256" key="1">
    <source>
        <dbReference type="ARBA" id="ARBA00005417"/>
    </source>
</evidence>
<evidence type="ECO:0000256" key="4">
    <source>
        <dbReference type="ARBA" id="ARBA00022840"/>
    </source>
</evidence>
<dbReference type="EMBL" id="JAFBFH010000001">
    <property type="protein sequence ID" value="MBM7713088.1"/>
    <property type="molecule type" value="Genomic_DNA"/>
</dbReference>